<keyword evidence="3" id="KW-1185">Reference proteome</keyword>
<protein>
    <recommendedName>
        <fullName evidence="4">Carboxypeptidase regulatory-like domain-containing protein</fullName>
    </recommendedName>
</protein>
<name>A0A518I9B0_9PLAN</name>
<feature type="region of interest" description="Disordered" evidence="1">
    <location>
        <begin position="90"/>
        <end position="120"/>
    </location>
</feature>
<dbReference type="PROSITE" id="PS51257">
    <property type="entry name" value="PROKAR_LIPOPROTEIN"/>
    <property type="match status" value="1"/>
</dbReference>
<dbReference type="OrthoDB" id="286899at2"/>
<sequence>MRLMLMGAGLTMMLLGCGSSSGPELIDVSGEVSYQSEPIQDGVIKFVPTQGSQAPRRTAAIKEGEYDASGRGALGVGTYKIEIMAYSGEPADTKSYPVSDAESEKKQAKPREQILPDKYNTKSEIEELTIESGSKAITKNFNLE</sequence>
<proteinExistence type="predicted"/>
<reference evidence="2 3" key="1">
    <citation type="submission" date="2019-03" db="EMBL/GenBank/DDBJ databases">
        <title>Deep-cultivation of Planctomycetes and their phenomic and genomic characterization uncovers novel biology.</title>
        <authorList>
            <person name="Wiegand S."/>
            <person name="Jogler M."/>
            <person name="Boedeker C."/>
            <person name="Pinto D."/>
            <person name="Vollmers J."/>
            <person name="Rivas-Marin E."/>
            <person name="Kohn T."/>
            <person name="Peeters S.H."/>
            <person name="Heuer A."/>
            <person name="Rast P."/>
            <person name="Oberbeckmann S."/>
            <person name="Bunk B."/>
            <person name="Jeske O."/>
            <person name="Meyerdierks A."/>
            <person name="Storesund J.E."/>
            <person name="Kallscheuer N."/>
            <person name="Luecker S."/>
            <person name="Lage O.M."/>
            <person name="Pohl T."/>
            <person name="Merkel B.J."/>
            <person name="Hornburger P."/>
            <person name="Mueller R.-W."/>
            <person name="Bruemmer F."/>
            <person name="Labrenz M."/>
            <person name="Spormann A.M."/>
            <person name="Op den Camp H."/>
            <person name="Overmann J."/>
            <person name="Amann R."/>
            <person name="Jetten M.S.M."/>
            <person name="Mascher T."/>
            <person name="Medema M.H."/>
            <person name="Devos D.P."/>
            <person name="Kaster A.-K."/>
            <person name="Ovreas L."/>
            <person name="Rohde M."/>
            <person name="Galperin M.Y."/>
            <person name="Jogler C."/>
        </authorList>
    </citation>
    <scope>NUCLEOTIDE SEQUENCE [LARGE SCALE GENOMIC DNA]</scope>
    <source>
        <strain evidence="2 3">Enr17</strain>
    </source>
</reference>
<dbReference type="Proteomes" id="UP000318313">
    <property type="component" value="Chromosome"/>
</dbReference>
<dbReference type="EMBL" id="CP037452">
    <property type="protein sequence ID" value="QDV49680.1"/>
    <property type="molecule type" value="Genomic_DNA"/>
</dbReference>
<evidence type="ECO:0000256" key="1">
    <source>
        <dbReference type="SAM" id="MobiDB-lite"/>
    </source>
</evidence>
<evidence type="ECO:0000313" key="3">
    <source>
        <dbReference type="Proteomes" id="UP000318313"/>
    </source>
</evidence>
<organism evidence="2 3">
    <name type="scientific">Gimesia fumaroli</name>
    <dbReference type="NCBI Taxonomy" id="2527976"/>
    <lineage>
        <taxon>Bacteria</taxon>
        <taxon>Pseudomonadati</taxon>
        <taxon>Planctomycetota</taxon>
        <taxon>Planctomycetia</taxon>
        <taxon>Planctomycetales</taxon>
        <taxon>Planctomycetaceae</taxon>
        <taxon>Gimesia</taxon>
    </lineage>
</organism>
<gene>
    <name evidence="2" type="ORF">Enr17x_17010</name>
</gene>
<evidence type="ECO:0000313" key="2">
    <source>
        <dbReference type="EMBL" id="QDV49680.1"/>
    </source>
</evidence>
<accession>A0A518I9B0</accession>
<dbReference type="RefSeq" id="WP_145307629.1">
    <property type="nucleotide sequence ID" value="NZ_CP037452.1"/>
</dbReference>
<dbReference type="KEGG" id="gfm:Enr17x_17010"/>
<feature type="compositionally biased region" description="Basic and acidic residues" evidence="1">
    <location>
        <begin position="102"/>
        <end position="120"/>
    </location>
</feature>
<dbReference type="AlphaFoldDB" id="A0A518I9B0"/>
<evidence type="ECO:0008006" key="4">
    <source>
        <dbReference type="Google" id="ProtNLM"/>
    </source>
</evidence>